<dbReference type="Gene3D" id="1.10.8.640">
    <property type="entry name" value="Cytochrome C biogenesis protein"/>
    <property type="match status" value="1"/>
</dbReference>
<name>A0A2T4UDX9_9ACTN</name>
<feature type="transmembrane region" description="Helical" evidence="5">
    <location>
        <begin position="95"/>
        <end position="116"/>
    </location>
</feature>
<dbReference type="Pfam" id="PF03918">
    <property type="entry name" value="CcmH"/>
    <property type="match status" value="1"/>
</dbReference>
<feature type="signal peptide" evidence="5">
    <location>
        <begin position="1"/>
        <end position="21"/>
    </location>
</feature>
<dbReference type="InterPro" id="IPR005616">
    <property type="entry name" value="CcmH/CycL/Ccl2/NrfF_N"/>
</dbReference>
<evidence type="ECO:0000313" key="8">
    <source>
        <dbReference type="Proteomes" id="UP000240739"/>
    </source>
</evidence>
<evidence type="ECO:0000256" key="3">
    <source>
        <dbReference type="ARBA" id="ARBA00022723"/>
    </source>
</evidence>
<protein>
    <recommendedName>
        <fullName evidence="5">Cytochrome c-type biogenesis protein</fullName>
    </recommendedName>
</protein>
<feature type="chain" id="PRO_5015372725" description="Cytochrome c-type biogenesis protein" evidence="5">
    <location>
        <begin position="22"/>
        <end position="154"/>
    </location>
</feature>
<dbReference type="CDD" id="cd16378">
    <property type="entry name" value="CcmH_N"/>
    <property type="match status" value="1"/>
</dbReference>
<keyword evidence="5" id="KW-0732">Signal</keyword>
<dbReference type="OrthoDB" id="5245130at2"/>
<proteinExistence type="inferred from homology"/>
<dbReference type="GO" id="GO:0046872">
    <property type="term" value="F:metal ion binding"/>
    <property type="evidence" value="ECO:0007669"/>
    <property type="project" value="UniProtKB-KW"/>
</dbReference>
<dbReference type="InterPro" id="IPR038297">
    <property type="entry name" value="CcmH/CycL/NrfF/Ccl2_sf"/>
</dbReference>
<evidence type="ECO:0000256" key="1">
    <source>
        <dbReference type="ARBA" id="ARBA00010342"/>
    </source>
</evidence>
<dbReference type="EMBL" id="PYYB01000003">
    <property type="protein sequence ID" value="PTL55703.1"/>
    <property type="molecule type" value="Genomic_DNA"/>
</dbReference>
<keyword evidence="5" id="KW-0812">Transmembrane</keyword>
<keyword evidence="2 5" id="KW-0349">Heme</keyword>
<keyword evidence="8" id="KW-1185">Reference proteome</keyword>
<keyword evidence="3 5" id="KW-0479">Metal-binding</keyword>
<keyword evidence="4 5" id="KW-0408">Iron</keyword>
<accession>A0A2T4UDX9</accession>
<keyword evidence="5" id="KW-0472">Membrane</keyword>
<comment type="similarity">
    <text evidence="1 5">Belongs to the CcmH/CycL/Ccl2/NrfF family.</text>
</comment>
<dbReference type="RefSeq" id="WP_107570746.1">
    <property type="nucleotide sequence ID" value="NZ_PYYB01000003.1"/>
</dbReference>
<gene>
    <name evidence="7" type="ORF">C7Y72_18915</name>
</gene>
<evidence type="ECO:0000256" key="5">
    <source>
        <dbReference type="RuleBase" id="RU364112"/>
    </source>
</evidence>
<organism evidence="7 8">
    <name type="scientific">Paraconexibacter algicola</name>
    <dbReference type="NCBI Taxonomy" id="2133960"/>
    <lineage>
        <taxon>Bacteria</taxon>
        <taxon>Bacillati</taxon>
        <taxon>Actinomycetota</taxon>
        <taxon>Thermoleophilia</taxon>
        <taxon>Solirubrobacterales</taxon>
        <taxon>Paraconexibacteraceae</taxon>
        <taxon>Paraconexibacter</taxon>
    </lineage>
</organism>
<comment type="function">
    <text evidence="5">Possible subunit of a heme lyase.</text>
</comment>
<feature type="domain" description="CcmH/CycL/Ccl2/NrfF N-terminal" evidence="6">
    <location>
        <begin position="21"/>
        <end position="147"/>
    </location>
</feature>
<dbReference type="AlphaFoldDB" id="A0A2T4UDX9"/>
<sequence length="154" mass="16717">MRRLLALLALLVLLPVATAGAATPKTTLFDVEDEVMCTSCNVVLNVAESPQAYAQKEEIQRLIDQGLTKDQIKDRLVEQYGKRVLALPEGEGFDLAVYLVPLGVVLLLAGVVAVLVPRWRRNRDDADGPGADAGPELAPQDRARLDAELAAFDR</sequence>
<reference evidence="7 8" key="1">
    <citation type="submission" date="2018-03" db="EMBL/GenBank/DDBJ databases">
        <title>Aquarubrobacter algicola gen. nov., sp. nov., a novel actinobacterium isolated from shallow eutrophic lake during the end of cyanobacterial harmful algal blooms.</title>
        <authorList>
            <person name="Chun S.J."/>
        </authorList>
    </citation>
    <scope>NUCLEOTIDE SEQUENCE [LARGE SCALE GENOMIC DNA]</scope>
    <source>
        <strain evidence="7 8">Seoho-28</strain>
    </source>
</reference>
<dbReference type="Proteomes" id="UP000240739">
    <property type="component" value="Unassembled WGS sequence"/>
</dbReference>
<evidence type="ECO:0000313" key="7">
    <source>
        <dbReference type="EMBL" id="PTL55703.1"/>
    </source>
</evidence>
<keyword evidence="5" id="KW-1133">Transmembrane helix</keyword>
<comment type="caution">
    <text evidence="7">The sequence shown here is derived from an EMBL/GenBank/DDBJ whole genome shotgun (WGS) entry which is preliminary data.</text>
</comment>
<evidence type="ECO:0000256" key="2">
    <source>
        <dbReference type="ARBA" id="ARBA00022617"/>
    </source>
</evidence>
<evidence type="ECO:0000256" key="4">
    <source>
        <dbReference type="ARBA" id="ARBA00023004"/>
    </source>
</evidence>
<evidence type="ECO:0000259" key="6">
    <source>
        <dbReference type="Pfam" id="PF03918"/>
    </source>
</evidence>